<name>A0A485LU74_9ZZZZ</name>
<proteinExistence type="predicted"/>
<evidence type="ECO:0000313" key="1">
    <source>
        <dbReference type="EMBL" id="VFU11357.1"/>
    </source>
</evidence>
<sequence length="188" mass="21382">MTRILKPVSGRTVDYLDQICAQYFREARGLRIVEHNLGNAFTGRIDLLATDHARVYLITIGTDGFAGCLLRSFMGYRWFRENREFLQRIYRAEEIDVTLPPCLIILSQDIPVGAAAMCRDVCAVPVSLYRYRLFGSEDDPDISIEDIAEPDRVSLQGFSLDELRKELGIEHAGLTDQDIRDFRAAMGF</sequence>
<gene>
    <name evidence="1" type="ORF">SCFA_1040006</name>
</gene>
<protein>
    <submittedName>
        <fullName evidence="1">Uncharacterized protein</fullName>
    </submittedName>
</protein>
<organism evidence="1">
    <name type="scientific">anaerobic digester metagenome</name>
    <dbReference type="NCBI Taxonomy" id="1263854"/>
    <lineage>
        <taxon>unclassified sequences</taxon>
        <taxon>metagenomes</taxon>
        <taxon>ecological metagenomes</taxon>
    </lineage>
</organism>
<accession>A0A485LU74</accession>
<dbReference type="AlphaFoldDB" id="A0A485LU74"/>
<dbReference type="EMBL" id="CAADRM010000007">
    <property type="protein sequence ID" value="VFU11357.1"/>
    <property type="molecule type" value="Genomic_DNA"/>
</dbReference>
<reference evidence="1" key="1">
    <citation type="submission" date="2019-03" db="EMBL/GenBank/DDBJ databases">
        <authorList>
            <person name="Hao L."/>
        </authorList>
    </citation>
    <scope>NUCLEOTIDE SEQUENCE</scope>
</reference>